<dbReference type="Proteomes" id="UP000327493">
    <property type="component" value="Chromosome 11"/>
</dbReference>
<dbReference type="GO" id="GO:0005654">
    <property type="term" value="C:nucleoplasm"/>
    <property type="evidence" value="ECO:0007669"/>
    <property type="project" value="TreeGrafter"/>
</dbReference>
<dbReference type="GO" id="GO:0005739">
    <property type="term" value="C:mitochondrion"/>
    <property type="evidence" value="ECO:0007669"/>
    <property type="project" value="TreeGrafter"/>
</dbReference>
<feature type="region of interest" description="Disordered" evidence="2">
    <location>
        <begin position="1"/>
        <end position="50"/>
    </location>
</feature>
<proteinExistence type="inferred from homology"/>
<dbReference type="PANTHER" id="PTHR31711:SF1">
    <property type="entry name" value="ARGININE AND GLUTAMATE-RICH PROTEIN 1"/>
    <property type="match status" value="1"/>
</dbReference>
<feature type="compositionally biased region" description="Basic residues" evidence="2">
    <location>
        <begin position="160"/>
        <end position="183"/>
    </location>
</feature>
<feature type="compositionally biased region" description="Basic and acidic residues" evidence="2">
    <location>
        <begin position="21"/>
        <end position="31"/>
    </location>
</feature>
<dbReference type="AlphaFoldDB" id="A0A5J5D728"/>
<comment type="similarity">
    <text evidence="1">Belongs to the ARGLU1 family.</text>
</comment>
<evidence type="ECO:0000313" key="4">
    <source>
        <dbReference type="Proteomes" id="UP000327493"/>
    </source>
</evidence>
<feature type="region of interest" description="Disordered" evidence="2">
    <location>
        <begin position="157"/>
        <end position="264"/>
    </location>
</feature>
<feature type="region of interest" description="Disordered" evidence="2">
    <location>
        <begin position="332"/>
        <end position="393"/>
    </location>
</feature>
<protein>
    <recommendedName>
        <fullName evidence="5">Arginine and glutamate-rich protein 1</fullName>
    </recommendedName>
</protein>
<evidence type="ECO:0000313" key="3">
    <source>
        <dbReference type="EMBL" id="KAA8588436.1"/>
    </source>
</evidence>
<sequence length="426" mass="47914">MAGQGGTSGVLRRDQKRGRRLVSDDDRDKSLTRSASPPASTSNPTLDPSILACQNHLSPSLSTRPALPRKMILGADQRLSHGPGAISGQCCSPGMLSTPLPSFTFPPPLASPPLLHILNLFPLLKSPPPPSSPFVSLCSSPLPYPARGARLVEVVDMGRSRSRSSSRSKHSKSSKHSKKRSRSRSKDRERSKKRSKSREAKRNRRRESRSRSRSTTASSRRERAASPPERIDIFGRTLSKRNALDEKARKEEEERRAEMERQRKIRQQEIEEKLIEEETARRVEELVAKRVEEELEKRKDEIEREVLRRVEEAKRIMERQLLEELEKQRQAELAAQKAREEEEKSKREELEKILEENNRKIADAQARLSSGEENRSPPGHRPSAEAQPAPVRCSPGGLCVSVPLLRSLSPAQLTALKSTNSNKGEC</sequence>
<evidence type="ECO:0000256" key="2">
    <source>
        <dbReference type="SAM" id="MobiDB-lite"/>
    </source>
</evidence>
<accession>A0A5J5D728</accession>
<dbReference type="PANTHER" id="PTHR31711">
    <property type="entry name" value="ARGININE AND GLUTAMATE-RICH PROTEIN 1"/>
    <property type="match status" value="1"/>
</dbReference>
<evidence type="ECO:0008006" key="5">
    <source>
        <dbReference type="Google" id="ProtNLM"/>
    </source>
</evidence>
<dbReference type="GO" id="GO:0045296">
    <property type="term" value="F:cadherin binding"/>
    <property type="evidence" value="ECO:0007669"/>
    <property type="project" value="TreeGrafter"/>
</dbReference>
<dbReference type="Pfam" id="PF15346">
    <property type="entry name" value="ARGLU"/>
    <property type="match status" value="1"/>
</dbReference>
<dbReference type="EMBL" id="VOFY01000011">
    <property type="protein sequence ID" value="KAA8588436.1"/>
    <property type="molecule type" value="Genomic_DNA"/>
</dbReference>
<evidence type="ECO:0000256" key="1">
    <source>
        <dbReference type="ARBA" id="ARBA00049652"/>
    </source>
</evidence>
<organism evidence="3 4">
    <name type="scientific">Etheostoma spectabile</name>
    <name type="common">orangethroat darter</name>
    <dbReference type="NCBI Taxonomy" id="54343"/>
    <lineage>
        <taxon>Eukaryota</taxon>
        <taxon>Metazoa</taxon>
        <taxon>Chordata</taxon>
        <taxon>Craniata</taxon>
        <taxon>Vertebrata</taxon>
        <taxon>Euteleostomi</taxon>
        <taxon>Actinopterygii</taxon>
        <taxon>Neopterygii</taxon>
        <taxon>Teleostei</taxon>
        <taxon>Neoteleostei</taxon>
        <taxon>Acanthomorphata</taxon>
        <taxon>Eupercaria</taxon>
        <taxon>Perciformes</taxon>
        <taxon>Percoidei</taxon>
        <taxon>Percidae</taxon>
        <taxon>Etheostomatinae</taxon>
        <taxon>Etheostoma</taxon>
    </lineage>
</organism>
<reference evidence="3 4" key="1">
    <citation type="submission" date="2019-08" db="EMBL/GenBank/DDBJ databases">
        <title>A chromosome-level genome assembly, high-density linkage maps, and genome scans reveal the genomic architecture of hybrid incompatibilities underlying speciation via character displacement in darters (Percidae: Etheostominae).</title>
        <authorList>
            <person name="Moran R.L."/>
            <person name="Catchen J.M."/>
            <person name="Fuller R.C."/>
        </authorList>
    </citation>
    <scope>NUCLEOTIDE SEQUENCE [LARGE SCALE GENOMIC DNA]</scope>
    <source>
        <strain evidence="3">EspeVRDwgs_2016</strain>
        <tissue evidence="3">Muscle</tissue>
    </source>
</reference>
<feature type="compositionally biased region" description="Basic and acidic residues" evidence="2">
    <location>
        <begin position="242"/>
        <end position="264"/>
    </location>
</feature>
<feature type="compositionally biased region" description="Basic and acidic residues" evidence="2">
    <location>
        <begin position="337"/>
        <end position="362"/>
    </location>
</feature>
<name>A0A5J5D728_9PERO</name>
<dbReference type="InterPro" id="IPR033371">
    <property type="entry name" value="ARGLU1"/>
</dbReference>
<feature type="compositionally biased region" description="Basic and acidic residues" evidence="2">
    <location>
        <begin position="219"/>
        <end position="233"/>
    </location>
</feature>
<gene>
    <name evidence="3" type="ORF">FQN60_001630</name>
</gene>
<keyword evidence="4" id="KW-1185">Reference proteome</keyword>
<feature type="compositionally biased region" description="Low complexity" evidence="2">
    <location>
        <begin position="32"/>
        <end position="46"/>
    </location>
</feature>
<feature type="compositionally biased region" description="Basic residues" evidence="2">
    <location>
        <begin position="191"/>
        <end position="212"/>
    </location>
</feature>
<comment type="caution">
    <text evidence="3">The sequence shown here is derived from an EMBL/GenBank/DDBJ whole genome shotgun (WGS) entry which is preliminary data.</text>
</comment>